<evidence type="ECO:0000313" key="1">
    <source>
        <dbReference type="EMBL" id="SHJ26499.1"/>
    </source>
</evidence>
<dbReference type="RefSeq" id="WP_073993922.1">
    <property type="nucleotide sequence ID" value="NZ_FQYT01000016.1"/>
</dbReference>
<dbReference type="Proteomes" id="UP000184342">
    <property type="component" value="Unassembled WGS sequence"/>
</dbReference>
<protein>
    <submittedName>
        <fullName evidence="1">Uncharacterized protein</fullName>
    </submittedName>
</protein>
<dbReference type="Pfam" id="PF20217">
    <property type="entry name" value="DUF6577"/>
    <property type="match status" value="1"/>
</dbReference>
<dbReference type="EMBL" id="FQYT01000016">
    <property type="protein sequence ID" value="SHJ26499.1"/>
    <property type="molecule type" value="Genomic_DNA"/>
</dbReference>
<name>A0A1M6HWA9_9FIRM</name>
<reference evidence="1 2" key="1">
    <citation type="submission" date="2016-11" db="EMBL/GenBank/DDBJ databases">
        <authorList>
            <person name="Jaros S."/>
            <person name="Januszkiewicz K."/>
            <person name="Wedrychowicz H."/>
        </authorList>
    </citation>
    <scope>NUCLEOTIDE SEQUENCE [LARGE SCALE GENOMIC DNA]</scope>
    <source>
        <strain evidence="1 2">DSM 15970</strain>
    </source>
</reference>
<accession>A0A1M6HWA9</accession>
<keyword evidence="2" id="KW-1185">Reference proteome</keyword>
<organism evidence="1 2">
    <name type="scientific">Parasporobacterium paucivorans DSM 15970</name>
    <dbReference type="NCBI Taxonomy" id="1122934"/>
    <lineage>
        <taxon>Bacteria</taxon>
        <taxon>Bacillati</taxon>
        <taxon>Bacillota</taxon>
        <taxon>Clostridia</taxon>
        <taxon>Lachnospirales</taxon>
        <taxon>Lachnospiraceae</taxon>
        <taxon>Parasporobacterium</taxon>
    </lineage>
</organism>
<gene>
    <name evidence="1" type="ORF">SAMN02745691_01626</name>
</gene>
<evidence type="ECO:0000313" key="2">
    <source>
        <dbReference type="Proteomes" id="UP000184342"/>
    </source>
</evidence>
<dbReference type="OrthoDB" id="9815589at2"/>
<dbReference type="InterPro" id="IPR046484">
    <property type="entry name" value="DUF6577"/>
</dbReference>
<sequence>MNKENMTAHEKFLSELSIHMNNSDELSLKAIYSLFPEMNRKTISWRLYSLVQQGKLYRTGHGIYSLNRNNEDNVSAGYEYLQRKSKELYDILTEYGYDFYITGMDSLVGEILHMPENYPVLIIVEESGIKEIQEVLNEKDMIVLTEKERDILGKTILRNKVDVILLRGKDFSLATDNISQKEKGFIDLYYAVTRMEYGVSVPELSRIYQSLQRNNSIAMAKMKAAAKDRGVSVEINWLIEMNKASEKTIEFMSYQIKEAKWN</sequence>
<dbReference type="AlphaFoldDB" id="A0A1M6HWA9"/>
<proteinExistence type="predicted"/>